<organism evidence="3 4">
    <name type="scientific">Halolamina pelagica</name>
    <dbReference type="NCBI Taxonomy" id="699431"/>
    <lineage>
        <taxon>Archaea</taxon>
        <taxon>Methanobacteriati</taxon>
        <taxon>Methanobacteriota</taxon>
        <taxon>Stenosarchaea group</taxon>
        <taxon>Halobacteria</taxon>
        <taxon>Halobacteriales</taxon>
        <taxon>Haloferacaceae</taxon>
    </lineage>
</organism>
<dbReference type="STRING" id="699431.SY89_00737"/>
<accession>A0A0P7G9K7</accession>
<feature type="compositionally biased region" description="Low complexity" evidence="1">
    <location>
        <begin position="96"/>
        <end position="106"/>
    </location>
</feature>
<dbReference type="OrthoDB" id="307812at2157"/>
<feature type="transmembrane region" description="Helical" evidence="2">
    <location>
        <begin position="32"/>
        <end position="52"/>
    </location>
</feature>
<dbReference type="EMBL" id="LGUC01000001">
    <property type="protein sequence ID" value="KPN30016.1"/>
    <property type="molecule type" value="Genomic_DNA"/>
</dbReference>
<feature type="compositionally biased region" description="Low complexity" evidence="1">
    <location>
        <begin position="116"/>
        <end position="135"/>
    </location>
</feature>
<dbReference type="AlphaFoldDB" id="A0A0P7G9K7"/>
<name>A0A0P7G9K7_9EURY</name>
<sequence length="142" mass="15365">MRRRLAAFGAVAVLVGLFVSFRQEFAGLIPATWVFVLLIAVAAGVQSVTTALSRRRTPLRETDTGDPERRYEAPTPGDDLRETLRYARRSSRRGIAHASRSASGSRPSPPRPSPTPRAAASPRPASGSGRASGPRTRLRRGF</sequence>
<feature type="region of interest" description="Disordered" evidence="1">
    <location>
        <begin position="48"/>
        <end position="142"/>
    </location>
</feature>
<reference evidence="4" key="1">
    <citation type="submission" date="2013-11" db="EMBL/GenBank/DDBJ databases">
        <authorList>
            <person name="Hoang H.T."/>
            <person name="Killian M.L."/>
            <person name="Madson D.M."/>
            <person name="Arruda P.H.E."/>
            <person name="Sun D."/>
            <person name="Schwartz K.J."/>
            <person name="Yoon K."/>
        </authorList>
    </citation>
    <scope>NUCLEOTIDE SEQUENCE [LARGE SCALE GENOMIC DNA]</scope>
    <source>
        <strain evidence="4">CDK2</strain>
    </source>
</reference>
<keyword evidence="4" id="KW-1185">Reference proteome</keyword>
<evidence type="ECO:0000313" key="3">
    <source>
        <dbReference type="EMBL" id="KPN30016.1"/>
    </source>
</evidence>
<protein>
    <submittedName>
        <fullName evidence="3">Uncharacterized protein</fullName>
    </submittedName>
</protein>
<gene>
    <name evidence="3" type="ORF">SY89_00737</name>
</gene>
<keyword evidence="2" id="KW-1133">Transmembrane helix</keyword>
<comment type="caution">
    <text evidence="3">The sequence shown here is derived from an EMBL/GenBank/DDBJ whole genome shotgun (WGS) entry which is preliminary data.</text>
</comment>
<proteinExistence type="predicted"/>
<dbReference type="RefSeq" id="WP_054583135.1">
    <property type="nucleotide sequence ID" value="NZ_LGUC01000001.1"/>
</dbReference>
<feature type="compositionally biased region" description="Basic residues" evidence="1">
    <location>
        <begin position="86"/>
        <end position="95"/>
    </location>
</feature>
<dbReference type="InterPro" id="IPR055693">
    <property type="entry name" value="DUF7269"/>
</dbReference>
<evidence type="ECO:0000256" key="1">
    <source>
        <dbReference type="SAM" id="MobiDB-lite"/>
    </source>
</evidence>
<evidence type="ECO:0000256" key="2">
    <source>
        <dbReference type="SAM" id="Phobius"/>
    </source>
</evidence>
<dbReference type="Pfam" id="PF23933">
    <property type="entry name" value="DUF7269"/>
    <property type="match status" value="1"/>
</dbReference>
<feature type="compositionally biased region" description="Basic and acidic residues" evidence="1">
    <location>
        <begin position="58"/>
        <end position="85"/>
    </location>
</feature>
<keyword evidence="2" id="KW-0472">Membrane</keyword>
<keyword evidence="2" id="KW-0812">Transmembrane</keyword>
<evidence type="ECO:0000313" key="4">
    <source>
        <dbReference type="Proteomes" id="UP000050535"/>
    </source>
</evidence>
<dbReference type="Proteomes" id="UP000050535">
    <property type="component" value="Unassembled WGS sequence"/>
</dbReference>